<dbReference type="EMBL" id="JBHTIR010004153">
    <property type="protein sequence ID" value="MFD0856519.1"/>
    <property type="molecule type" value="Genomic_DNA"/>
</dbReference>
<dbReference type="GO" id="GO:0017061">
    <property type="term" value="F:S-methyl-5-thioadenosine phosphorylase activity"/>
    <property type="evidence" value="ECO:0007669"/>
    <property type="project" value="UniProtKB-EC"/>
</dbReference>
<keyword evidence="2 3" id="KW-0808">Transferase</keyword>
<reference evidence="6" key="1">
    <citation type="journal article" date="2019" name="Int. J. Syst. Evol. Microbiol.">
        <title>The Global Catalogue of Microorganisms (GCM) 10K type strain sequencing project: providing services to taxonomists for standard genome sequencing and annotation.</title>
        <authorList>
            <consortium name="The Broad Institute Genomics Platform"/>
            <consortium name="The Broad Institute Genome Sequencing Center for Infectious Disease"/>
            <person name="Wu L."/>
            <person name="Ma J."/>
        </authorList>
    </citation>
    <scope>NUCLEOTIDE SEQUENCE [LARGE SCALE GENOMIC DNA]</scope>
    <source>
        <strain evidence="6">JCM 31696</strain>
    </source>
</reference>
<evidence type="ECO:0000313" key="5">
    <source>
        <dbReference type="EMBL" id="MFD0856519.1"/>
    </source>
</evidence>
<dbReference type="PANTHER" id="PTHR42679">
    <property type="entry name" value="S-METHYL-5'-THIOADENOSINE PHOSPHORYLASE"/>
    <property type="match status" value="1"/>
</dbReference>
<feature type="binding site" evidence="3">
    <location>
        <begin position="60"/>
        <end position="61"/>
    </location>
    <ligand>
        <name>phosphate</name>
        <dbReference type="ChEBI" id="CHEBI:43474"/>
    </ligand>
</feature>
<dbReference type="CDD" id="cd09010">
    <property type="entry name" value="MTAP_SsMTAPII_like_MTIP"/>
    <property type="match status" value="1"/>
</dbReference>
<feature type="binding site" evidence="3">
    <location>
        <begin position="217"/>
        <end position="219"/>
    </location>
    <ligand>
        <name>substrate</name>
    </ligand>
</feature>
<dbReference type="InterPro" id="IPR035994">
    <property type="entry name" value="Nucleoside_phosphorylase_sf"/>
</dbReference>
<organism evidence="5 6">
    <name type="scientific">Actinomadura adrarensis</name>
    <dbReference type="NCBI Taxonomy" id="1819600"/>
    <lineage>
        <taxon>Bacteria</taxon>
        <taxon>Bacillati</taxon>
        <taxon>Actinomycetota</taxon>
        <taxon>Actinomycetes</taxon>
        <taxon>Streptosporangiales</taxon>
        <taxon>Thermomonosporaceae</taxon>
        <taxon>Actinomadura</taxon>
    </lineage>
</organism>
<dbReference type="Gene3D" id="3.40.50.1580">
    <property type="entry name" value="Nucleoside phosphorylase domain"/>
    <property type="match status" value="1"/>
</dbReference>
<dbReference type="NCBIfam" id="NF006599">
    <property type="entry name" value="PRK09136.1"/>
    <property type="match status" value="1"/>
</dbReference>
<feature type="site" description="Important for substrate specificity" evidence="3">
    <location>
        <position position="232"/>
    </location>
</feature>
<accession>A0ABW3CSI6</accession>
<dbReference type="SUPFAM" id="SSF53167">
    <property type="entry name" value="Purine and uridine phosphorylases"/>
    <property type="match status" value="1"/>
</dbReference>
<keyword evidence="3" id="KW-0660">Purine salvage</keyword>
<dbReference type="HAMAP" id="MF_01963">
    <property type="entry name" value="MTAP"/>
    <property type="match status" value="1"/>
</dbReference>
<comment type="caution">
    <text evidence="5">The sequence shown here is derived from an EMBL/GenBank/DDBJ whole genome shotgun (WGS) entry which is preliminary data.</text>
</comment>
<dbReference type="NCBIfam" id="TIGR01694">
    <property type="entry name" value="MTAP"/>
    <property type="match status" value="1"/>
</dbReference>
<feature type="binding site" evidence="3">
    <location>
        <position position="194"/>
    </location>
    <ligand>
        <name>phosphate</name>
        <dbReference type="ChEBI" id="CHEBI:43474"/>
    </ligand>
</feature>
<comment type="pathway">
    <text evidence="3">Amino-acid biosynthesis; L-methionine biosynthesis via salvage pathway; S-methyl-5-thio-alpha-D-ribose 1-phosphate from S-methyl-5'-thioadenosine (phosphorylase route): step 1/1.</text>
</comment>
<keyword evidence="6" id="KW-1185">Reference proteome</keyword>
<keyword evidence="1 3" id="KW-0328">Glycosyltransferase</keyword>
<evidence type="ECO:0000313" key="6">
    <source>
        <dbReference type="Proteomes" id="UP001597083"/>
    </source>
</evidence>
<evidence type="ECO:0000256" key="2">
    <source>
        <dbReference type="ARBA" id="ARBA00022679"/>
    </source>
</evidence>
<evidence type="ECO:0000256" key="3">
    <source>
        <dbReference type="HAMAP-Rule" id="MF_01963"/>
    </source>
</evidence>
<feature type="site" description="Important for substrate specificity" evidence="3">
    <location>
        <position position="175"/>
    </location>
</feature>
<comment type="subunit">
    <text evidence="3">Homohexamer. Dimer of a homotrimer.</text>
</comment>
<dbReference type="PANTHER" id="PTHR42679:SF2">
    <property type="entry name" value="S-METHYL-5'-THIOADENOSINE PHOSPHORYLASE"/>
    <property type="match status" value="1"/>
</dbReference>
<feature type="binding site" evidence="3">
    <location>
        <position position="193"/>
    </location>
    <ligand>
        <name>substrate</name>
    </ligand>
</feature>
<dbReference type="EC" id="2.4.2.28" evidence="3"/>
<comment type="catalytic activity">
    <reaction evidence="3">
        <text>S-methyl-5'-thioadenosine + phosphate = 5-(methylsulfanyl)-alpha-D-ribose 1-phosphate + adenine</text>
        <dbReference type="Rhea" id="RHEA:11852"/>
        <dbReference type="ChEBI" id="CHEBI:16708"/>
        <dbReference type="ChEBI" id="CHEBI:17509"/>
        <dbReference type="ChEBI" id="CHEBI:43474"/>
        <dbReference type="ChEBI" id="CHEBI:58533"/>
        <dbReference type="EC" id="2.4.2.28"/>
    </reaction>
</comment>
<feature type="binding site" evidence="3">
    <location>
        <begin position="93"/>
        <end position="94"/>
    </location>
    <ligand>
        <name>phosphate</name>
        <dbReference type="ChEBI" id="CHEBI:43474"/>
    </ligand>
</feature>
<gene>
    <name evidence="3 5" type="primary">mtnP</name>
    <name evidence="5" type="ORF">ACFQ07_30050</name>
</gene>
<name>A0ABW3CSI6_9ACTN</name>
<feature type="domain" description="Nucleoside phosphorylase" evidence="4">
    <location>
        <begin position="12"/>
        <end position="254"/>
    </location>
</feature>
<comment type="function">
    <text evidence="3">Catalyzes the reversible phosphorylation of S-methyl-5'-thioadenosine (MTA) to adenine and 5-methylthioribose-1-phosphate. Involved in the breakdown of MTA, a major by-product of polyamine biosynthesis. Responsible for the first step in the methionine salvage pathway after MTA has been generated from S-adenosylmethionine. Has broad substrate specificity with 6-aminopurine nucleosides as preferred substrates.</text>
</comment>
<dbReference type="InterPro" id="IPR000845">
    <property type="entry name" value="Nucleoside_phosphorylase_d"/>
</dbReference>
<dbReference type="PROSITE" id="PS01240">
    <property type="entry name" value="PNP_MTAP_2"/>
    <property type="match status" value="1"/>
</dbReference>
<dbReference type="InterPro" id="IPR018099">
    <property type="entry name" value="Purine_phosphorylase-2_CS"/>
</dbReference>
<proteinExistence type="inferred from homology"/>
<dbReference type="Proteomes" id="UP001597083">
    <property type="component" value="Unassembled WGS sequence"/>
</dbReference>
<comment type="similarity">
    <text evidence="3">Belongs to the PNP/MTAP phosphorylase family. MTAP subfamily.</text>
</comment>
<evidence type="ECO:0000259" key="4">
    <source>
        <dbReference type="Pfam" id="PF01048"/>
    </source>
</evidence>
<dbReference type="InterPro" id="IPR010044">
    <property type="entry name" value="MTAP"/>
</dbReference>
<dbReference type="Pfam" id="PF01048">
    <property type="entry name" value="PNP_UDP_1"/>
    <property type="match status" value="1"/>
</dbReference>
<evidence type="ECO:0000256" key="1">
    <source>
        <dbReference type="ARBA" id="ARBA00022676"/>
    </source>
</evidence>
<protein>
    <recommendedName>
        <fullName evidence="3">S-methyl-5'-thioadenosine phosphorylase</fullName>
        <ecNumber evidence="3">2.4.2.28</ecNumber>
    </recommendedName>
    <alternativeName>
        <fullName evidence="3">5'-methylthioadenosine phosphorylase</fullName>
        <shortName evidence="3">MTA phosphorylase</shortName>
        <shortName evidence="3">MTAP</shortName>
    </alternativeName>
</protein>
<sequence length="312" mass="33483">MSSDTDTVRADVGIIGGSGLYKLDALTEVREARVLTPYGDPSDPFVVGELAGLTVAFLPRHGRNHRLAPSQVPARANIWAFKSIGVRQIISVSAVGSLREDYAPGDLVTPDQIVDRTRGSRDSTFFDDHIVVHVPFAAPYCERLRPALADAARRSTAAKIHGAGTYCCMEGPQFSTRAESNLYRSWGLDIIGMTALPEAKLAREAELCYAGLALVTDYDCWRVAEGYEDVSADAVAEVMRRNGAAAKATLVALLESAQPDVECACHSALANAIITPPDTIPSPIRARNKLLVGKYLPASPSIPRPIADTQPV</sequence>
<feature type="binding site" evidence="3">
    <location>
        <position position="18"/>
    </location>
    <ligand>
        <name>phosphate</name>
        <dbReference type="ChEBI" id="CHEBI:43474"/>
    </ligand>
</feature>